<gene>
    <name evidence="4" type="ORF">BCR35DRAFT_310386</name>
</gene>
<protein>
    <recommendedName>
        <fullName evidence="3">Phospholipid/glycerol acyltransferase domain-containing protein</fullName>
    </recommendedName>
</protein>
<dbReference type="SMART" id="SM00563">
    <property type="entry name" value="PlsC"/>
    <property type="match status" value="1"/>
</dbReference>
<feature type="region of interest" description="Disordered" evidence="1">
    <location>
        <begin position="153"/>
        <end position="178"/>
    </location>
</feature>
<dbReference type="STRING" id="106004.A0A1Y2D534"/>
<dbReference type="OrthoDB" id="1044435at2759"/>
<dbReference type="SUPFAM" id="SSF69593">
    <property type="entry name" value="Glycerol-3-phosphate (1)-acyltransferase"/>
    <property type="match status" value="1"/>
</dbReference>
<dbReference type="PANTHER" id="PTHR31605:SF0">
    <property type="entry name" value="GLYCEROL-3-PHOSPHATE O-ACYLTRANSFERASE 1"/>
    <property type="match status" value="1"/>
</dbReference>
<dbReference type="EMBL" id="MCGR01000098">
    <property type="protein sequence ID" value="ORY54383.1"/>
    <property type="molecule type" value="Genomic_DNA"/>
</dbReference>
<dbReference type="InterPro" id="IPR002123">
    <property type="entry name" value="Plipid/glycerol_acylTrfase"/>
</dbReference>
<name>A0A1Y2D534_9BASI</name>
<feature type="transmembrane region" description="Helical" evidence="2">
    <location>
        <begin position="421"/>
        <end position="441"/>
    </location>
</feature>
<accession>A0A1Y2D534</accession>
<dbReference type="InterPro" id="IPR052744">
    <property type="entry name" value="GPAT/DAPAT"/>
</dbReference>
<evidence type="ECO:0000313" key="4">
    <source>
        <dbReference type="EMBL" id="ORY54383.1"/>
    </source>
</evidence>
<keyword evidence="2" id="KW-1133">Transmembrane helix</keyword>
<dbReference type="GO" id="GO:0004366">
    <property type="term" value="F:glycerol-3-phosphate O-acyltransferase activity"/>
    <property type="evidence" value="ECO:0007669"/>
    <property type="project" value="TreeGrafter"/>
</dbReference>
<dbReference type="GO" id="GO:0016287">
    <property type="term" value="F:glycerone-phosphate O-acyltransferase activity"/>
    <property type="evidence" value="ECO:0007669"/>
    <property type="project" value="TreeGrafter"/>
</dbReference>
<dbReference type="PANTHER" id="PTHR31605">
    <property type="entry name" value="GLYCEROL-3-PHOSPHATE O-ACYLTRANSFERASE 1"/>
    <property type="match status" value="1"/>
</dbReference>
<dbReference type="AlphaFoldDB" id="A0A1Y2D534"/>
<feature type="transmembrane region" description="Helical" evidence="2">
    <location>
        <begin position="395"/>
        <end position="415"/>
    </location>
</feature>
<dbReference type="Pfam" id="PF01553">
    <property type="entry name" value="Acyltransferase"/>
    <property type="match status" value="1"/>
</dbReference>
<evidence type="ECO:0000256" key="1">
    <source>
        <dbReference type="SAM" id="MobiDB-lite"/>
    </source>
</evidence>
<dbReference type="InParanoid" id="A0A1Y2D534"/>
<sequence>MPFGPTHSSLRSLAQYATQSFFSRIHIDGEEHVPQEGPVIALANHHNSAVDPAMLSCFFPHNRKLHYWAKSTLFKPGLARTILLDAGNIPVDRRTKDNQKLFASTFDMLKHGECIAVFPEGGSYTMPGLLPTLKDGASWAALEYSVNIRGARAAGEPEEVSEGSAKGKGRELSSGGEVKEEPKDVTICVAGINFTDKTKYRSSAIMQFGPSISVTPYVDEFYIDPKSAVKKLTKAITEALIKLTINAGDWDSLKAATMARKMLWVDERTIPLAHFRDIGQSLVDLFSPSSAPSPEKASLQHLLLAYSASLEQTGLTHSALAAGVPLPPTLDPAVPHPLPTRAKVLGSLMWSTARSLGTLPFFIVPLLVHLPIYLVGKWSLRLSALEEDKAQNKIAISLILALFTYFALFLTAWALLFLTPLGAVGAFAIVWLFAVYHNTLIDDNYNKFKTLRASWLVLLGIWAPHAKSEAVSAINRRHDELRNSAGEVVDKISLALGRQGSEDLDGGEKEEKVRRELIALEEQEGENAIRKVLRLRGEASKALGEFFNAEGQKELRGKLVGWGAKIPSATGLKAGKKEQ</sequence>
<comment type="caution">
    <text evidence="4">The sequence shown here is derived from an EMBL/GenBank/DDBJ whole genome shotgun (WGS) entry which is preliminary data.</text>
</comment>
<feature type="transmembrane region" description="Helical" evidence="2">
    <location>
        <begin position="356"/>
        <end position="375"/>
    </location>
</feature>
<reference evidence="4 5" key="1">
    <citation type="submission" date="2016-07" db="EMBL/GenBank/DDBJ databases">
        <title>Pervasive Adenine N6-methylation of Active Genes in Fungi.</title>
        <authorList>
            <consortium name="DOE Joint Genome Institute"/>
            <person name="Mondo S.J."/>
            <person name="Dannebaum R.O."/>
            <person name="Kuo R.C."/>
            <person name="Labutti K."/>
            <person name="Haridas S."/>
            <person name="Kuo A."/>
            <person name="Salamov A."/>
            <person name="Ahrendt S.R."/>
            <person name="Lipzen A."/>
            <person name="Sullivan W."/>
            <person name="Andreopoulos W.B."/>
            <person name="Clum A."/>
            <person name="Lindquist E."/>
            <person name="Daum C."/>
            <person name="Ramamoorthy G.K."/>
            <person name="Gryganskyi A."/>
            <person name="Culley D."/>
            <person name="Magnuson J.K."/>
            <person name="James T.Y."/>
            <person name="O'Malley M.A."/>
            <person name="Stajich J.E."/>
            <person name="Spatafora J.W."/>
            <person name="Visel A."/>
            <person name="Grigoriev I.V."/>
        </authorList>
    </citation>
    <scope>NUCLEOTIDE SEQUENCE [LARGE SCALE GENOMIC DNA]</scope>
    <source>
        <strain evidence="4 5">62-1032</strain>
    </source>
</reference>
<organism evidence="4 5">
    <name type="scientific">Leucosporidium creatinivorum</name>
    <dbReference type="NCBI Taxonomy" id="106004"/>
    <lineage>
        <taxon>Eukaryota</taxon>
        <taxon>Fungi</taxon>
        <taxon>Dikarya</taxon>
        <taxon>Basidiomycota</taxon>
        <taxon>Pucciniomycotina</taxon>
        <taxon>Microbotryomycetes</taxon>
        <taxon>Leucosporidiales</taxon>
        <taxon>Leucosporidium</taxon>
    </lineage>
</organism>
<dbReference type="GO" id="GO:0008654">
    <property type="term" value="P:phospholipid biosynthetic process"/>
    <property type="evidence" value="ECO:0007669"/>
    <property type="project" value="TreeGrafter"/>
</dbReference>
<evidence type="ECO:0000256" key="2">
    <source>
        <dbReference type="SAM" id="Phobius"/>
    </source>
</evidence>
<keyword evidence="5" id="KW-1185">Reference proteome</keyword>
<evidence type="ECO:0000259" key="3">
    <source>
        <dbReference type="SMART" id="SM00563"/>
    </source>
</evidence>
<keyword evidence="2" id="KW-0472">Membrane</keyword>
<evidence type="ECO:0000313" key="5">
    <source>
        <dbReference type="Proteomes" id="UP000193467"/>
    </source>
</evidence>
<proteinExistence type="predicted"/>
<keyword evidence="2" id="KW-0812">Transmembrane</keyword>
<dbReference type="Proteomes" id="UP000193467">
    <property type="component" value="Unassembled WGS sequence"/>
</dbReference>
<feature type="domain" description="Phospholipid/glycerol acyltransferase" evidence="3">
    <location>
        <begin position="39"/>
        <end position="151"/>
    </location>
</feature>